<organism evidence="3">
    <name type="scientific">Candidatus Berkiella aquae</name>
    <dbReference type="NCBI Taxonomy" id="295108"/>
    <lineage>
        <taxon>Bacteria</taxon>
        <taxon>Pseudomonadati</taxon>
        <taxon>Pseudomonadota</taxon>
        <taxon>Gammaproteobacteria</taxon>
        <taxon>Candidatus Berkiellales</taxon>
        <taxon>Candidatus Berkiellaceae</taxon>
        <taxon>Candidatus Berkiella</taxon>
    </lineage>
</organism>
<evidence type="ECO:0000313" key="4">
    <source>
        <dbReference type="EMBL" id="MCS5711212.1"/>
    </source>
</evidence>
<feature type="compositionally biased region" description="Acidic residues" evidence="2">
    <location>
        <begin position="141"/>
        <end position="151"/>
    </location>
</feature>
<reference evidence="4" key="2">
    <citation type="journal article" date="2016" name="Genome Announc.">
        <title>Draft Genome Sequences of Two Novel Amoeba-Resistant Intranuclear Bacteria, 'Candidatus Berkiella cookevillensis' and 'Candidatus Berkiella aquae'.</title>
        <authorList>
            <person name="Mehari Y.T."/>
            <person name="Arivett B.A."/>
            <person name="Farone A.L."/>
            <person name="Gunderson J.H."/>
            <person name="Farone M.B."/>
        </authorList>
    </citation>
    <scope>NUCLEOTIDE SEQUENCE</scope>
    <source>
        <strain evidence="4">HT99</strain>
    </source>
</reference>
<keyword evidence="1" id="KW-0040">ANK repeat</keyword>
<dbReference type="Pfam" id="PF00023">
    <property type="entry name" value="Ank"/>
    <property type="match status" value="1"/>
</dbReference>
<evidence type="ECO:0000313" key="3">
    <source>
        <dbReference type="EMBL" id="KRG21120.1"/>
    </source>
</evidence>
<proteinExistence type="predicted"/>
<evidence type="ECO:0000256" key="2">
    <source>
        <dbReference type="SAM" id="MobiDB-lite"/>
    </source>
</evidence>
<feature type="repeat" description="ANK" evidence="1">
    <location>
        <begin position="50"/>
        <end position="82"/>
    </location>
</feature>
<dbReference type="EMBL" id="LKAJ02000001">
    <property type="protein sequence ID" value="MCS5711212.1"/>
    <property type="molecule type" value="Genomic_DNA"/>
</dbReference>
<dbReference type="PROSITE" id="PS50088">
    <property type="entry name" value="ANK_REPEAT"/>
    <property type="match status" value="1"/>
</dbReference>
<evidence type="ECO:0000313" key="5">
    <source>
        <dbReference type="Proteomes" id="UP000051497"/>
    </source>
</evidence>
<dbReference type="OrthoDB" id="9204495at2"/>
<dbReference type="InterPro" id="IPR002110">
    <property type="entry name" value="Ankyrin_rpt"/>
</dbReference>
<protein>
    <submittedName>
        <fullName evidence="4">Ankyrin repeat domain-containing protein</fullName>
    </submittedName>
</protein>
<dbReference type="SUPFAM" id="SSF48403">
    <property type="entry name" value="Ankyrin repeat"/>
    <property type="match status" value="1"/>
</dbReference>
<gene>
    <name evidence="4" type="ORF">HT99x_007185</name>
    <name evidence="3" type="ORF">HT99x_01676</name>
</gene>
<dbReference type="EMBL" id="LKAJ01000006">
    <property type="protein sequence ID" value="KRG21120.1"/>
    <property type="molecule type" value="Genomic_DNA"/>
</dbReference>
<dbReference type="RefSeq" id="WP_075066304.1">
    <property type="nucleotide sequence ID" value="NZ_LKAJ02000001.1"/>
</dbReference>
<dbReference type="AlphaFoldDB" id="A0A0Q9YKI3"/>
<dbReference type="InterPro" id="IPR036770">
    <property type="entry name" value="Ankyrin_rpt-contain_sf"/>
</dbReference>
<dbReference type="Gene3D" id="1.25.40.20">
    <property type="entry name" value="Ankyrin repeat-containing domain"/>
    <property type="match status" value="1"/>
</dbReference>
<accession>A0A0Q9YKI3</accession>
<dbReference type="PROSITE" id="PS50297">
    <property type="entry name" value="ANK_REP_REGION"/>
    <property type="match status" value="1"/>
</dbReference>
<dbReference type="SMART" id="SM00248">
    <property type="entry name" value="ANK"/>
    <property type="match status" value="1"/>
</dbReference>
<reference evidence="4" key="3">
    <citation type="submission" date="2021-06" db="EMBL/GenBank/DDBJ databases">
        <title>Genomic Description and Analysis of Intracellular Bacteria, Candidatus Berkiella cookevillensis and Candidatus Berkiella aquae.</title>
        <authorList>
            <person name="Kidane D.T."/>
            <person name="Mehari Y.T."/>
            <person name="Rice F.C."/>
            <person name="Arivett B.A."/>
            <person name="Farone A.L."/>
            <person name="Berk S.G."/>
            <person name="Farone M.B."/>
        </authorList>
    </citation>
    <scope>NUCLEOTIDE SEQUENCE</scope>
    <source>
        <strain evidence="4">HT99</strain>
    </source>
</reference>
<keyword evidence="5" id="KW-1185">Reference proteome</keyword>
<dbReference type="Proteomes" id="UP000051497">
    <property type="component" value="Unassembled WGS sequence"/>
</dbReference>
<comment type="caution">
    <text evidence="3">The sequence shown here is derived from an EMBL/GenBank/DDBJ whole genome shotgun (WGS) entry which is preliminary data.</text>
</comment>
<feature type="region of interest" description="Disordered" evidence="2">
    <location>
        <begin position="138"/>
        <end position="161"/>
    </location>
</feature>
<reference evidence="3" key="1">
    <citation type="submission" date="2015-09" db="EMBL/GenBank/DDBJ databases">
        <title>Draft Genome Sequences of Two Novel Amoeba-resistant Intranuclear Bacteria, Candidatus Berkiella cookevillensis and Candidatus Berkiella aquae.</title>
        <authorList>
            <person name="Mehari Y.T."/>
            <person name="Arivett B.A."/>
            <person name="Farone A.L."/>
            <person name="Gunderson J.H."/>
            <person name="Farone M.B."/>
        </authorList>
    </citation>
    <scope>NUCLEOTIDE SEQUENCE [LARGE SCALE GENOMIC DNA]</scope>
    <source>
        <strain evidence="3">HT99</strain>
    </source>
</reference>
<evidence type="ECO:0000256" key="1">
    <source>
        <dbReference type="PROSITE-ProRule" id="PRU00023"/>
    </source>
</evidence>
<name>A0A0Q9YKI3_9GAMM</name>
<sequence>MISGISDLEREFNTKRFFEIIENFPYDEKNKTTLKNLILEGIQLGKQDKFGRTPLRVAVVKKYIEIAQLLLDRGANLEIDQVPLHRYCYVLNKDRDGNVQFDQEFSELQEPENFTLDDLVPSPTLLLSGNHQANEAAAALDDNEYSSEDELTSGISKSARR</sequence>